<organism evidence="3 4">
    <name type="scientific">Agromyces protaetiae</name>
    <dbReference type="NCBI Taxonomy" id="2509455"/>
    <lineage>
        <taxon>Bacteria</taxon>
        <taxon>Bacillati</taxon>
        <taxon>Actinomycetota</taxon>
        <taxon>Actinomycetes</taxon>
        <taxon>Micrococcales</taxon>
        <taxon>Microbacteriaceae</taxon>
        <taxon>Agromyces</taxon>
    </lineage>
</organism>
<feature type="transmembrane region" description="Helical" evidence="2">
    <location>
        <begin position="53"/>
        <end position="75"/>
    </location>
</feature>
<protein>
    <submittedName>
        <fullName evidence="3">Small multidrug efflux protein</fullName>
    </submittedName>
</protein>
<evidence type="ECO:0000313" key="3">
    <source>
        <dbReference type="EMBL" id="QAY73423.1"/>
    </source>
</evidence>
<keyword evidence="2" id="KW-0812">Transmembrane</keyword>
<feature type="transmembrane region" description="Helical" evidence="2">
    <location>
        <begin position="21"/>
        <end position="47"/>
    </location>
</feature>
<keyword evidence="2" id="KW-1133">Transmembrane helix</keyword>
<accession>A0A4P6FEJ4</accession>
<dbReference type="Proteomes" id="UP000291259">
    <property type="component" value="Chromosome"/>
</dbReference>
<name>A0A4P6FEJ4_9MICO</name>
<evidence type="ECO:0000313" key="4">
    <source>
        <dbReference type="Proteomes" id="UP000291259"/>
    </source>
</evidence>
<feature type="transmembrane region" description="Helical" evidence="2">
    <location>
        <begin position="168"/>
        <end position="194"/>
    </location>
</feature>
<keyword evidence="4" id="KW-1185">Reference proteome</keyword>
<dbReference type="AlphaFoldDB" id="A0A4P6FEJ4"/>
<evidence type="ECO:0000256" key="1">
    <source>
        <dbReference type="SAM" id="MobiDB-lite"/>
    </source>
</evidence>
<evidence type="ECO:0000256" key="2">
    <source>
        <dbReference type="SAM" id="Phobius"/>
    </source>
</evidence>
<dbReference type="EMBL" id="CP035491">
    <property type="protein sequence ID" value="QAY73423.1"/>
    <property type="molecule type" value="Genomic_DNA"/>
</dbReference>
<feature type="transmembrane region" description="Helical" evidence="2">
    <location>
        <begin position="131"/>
        <end position="148"/>
    </location>
</feature>
<reference evidence="3 4" key="1">
    <citation type="submission" date="2019-01" db="EMBL/GenBank/DDBJ databases">
        <title>Genome sequencing of strain FW100M-8.</title>
        <authorList>
            <person name="Heo J."/>
            <person name="Kim S.-J."/>
            <person name="Kim J.-S."/>
            <person name="Hong S.-B."/>
            <person name="Kwon S.-W."/>
        </authorList>
    </citation>
    <scope>NUCLEOTIDE SEQUENCE [LARGE SCALE GENOMIC DNA]</scope>
    <source>
        <strain evidence="3 4">FW100M-8</strain>
    </source>
</reference>
<sequence length="196" mass="20284">MNPIEQLIRGFQDLVAQVPDLVAPFIVMLAGAVPFIEGEVAAMIGVVGGINPIVAGLAAAVGNFVCVLFVVLLTSRARTAVVNRRRAALVAANASASRYSGASGTADSVSALDATTSEKPESKGRAKFKRWLVRFGVPGASILGPLALPTQFTSAILVAGGTPRGWVLLWQAVAITIWTTVGTVSIWAALTFLVGV</sequence>
<feature type="region of interest" description="Disordered" evidence="1">
    <location>
        <begin position="99"/>
        <end position="118"/>
    </location>
</feature>
<gene>
    <name evidence="3" type="ORF">ET445_08795</name>
</gene>
<proteinExistence type="predicted"/>
<dbReference type="OrthoDB" id="4570818at2"/>
<feature type="compositionally biased region" description="Polar residues" evidence="1">
    <location>
        <begin position="100"/>
        <end position="115"/>
    </location>
</feature>
<dbReference type="KEGG" id="agf:ET445_08795"/>
<keyword evidence="2" id="KW-0472">Membrane</keyword>